<organism evidence="1 2">
    <name type="scientific">Aspergillus melleus</name>
    <dbReference type="NCBI Taxonomy" id="138277"/>
    <lineage>
        <taxon>Eukaryota</taxon>
        <taxon>Fungi</taxon>
        <taxon>Dikarya</taxon>
        <taxon>Ascomycota</taxon>
        <taxon>Pezizomycotina</taxon>
        <taxon>Eurotiomycetes</taxon>
        <taxon>Eurotiomycetidae</taxon>
        <taxon>Eurotiales</taxon>
        <taxon>Aspergillaceae</taxon>
        <taxon>Aspergillus</taxon>
        <taxon>Aspergillus subgen. Circumdati</taxon>
    </lineage>
</organism>
<gene>
    <name evidence="1" type="ORF">N8T08_001201</name>
</gene>
<protein>
    <submittedName>
        <fullName evidence="1">Uncharacterized protein</fullName>
    </submittedName>
</protein>
<sequence>MPVRANPVTSNAAIQESLPDLEVGVSHTHSSALHPITFCGNLARWPNFVRDVQSAFRTHRRRLIRSHLYLRPLGNPPQASTPREQVVVGNENGVQGRWQQQLGQVMSAVFRDQMIGLTLGDFPASVAVYGKRPDIACLTNAGVLRFIGELKTPWVRDHSILLAMVQADKEWFRHILGQIAEYMKDLNLTYGALSTYKQTIFLRQYHDPNLGWQLQYSPMVRHSSSASPGVMSVRQCIWYLAQEVLVSHQANNPTPKSQWVKPYRSGN</sequence>
<accession>A0ACC3APC0</accession>
<evidence type="ECO:0000313" key="2">
    <source>
        <dbReference type="Proteomes" id="UP001177260"/>
    </source>
</evidence>
<dbReference type="Proteomes" id="UP001177260">
    <property type="component" value="Unassembled WGS sequence"/>
</dbReference>
<comment type="caution">
    <text evidence="1">The sequence shown here is derived from an EMBL/GenBank/DDBJ whole genome shotgun (WGS) entry which is preliminary data.</text>
</comment>
<dbReference type="EMBL" id="JAOPJF010000114">
    <property type="protein sequence ID" value="KAK1139206.1"/>
    <property type="molecule type" value="Genomic_DNA"/>
</dbReference>
<proteinExistence type="predicted"/>
<evidence type="ECO:0000313" key="1">
    <source>
        <dbReference type="EMBL" id="KAK1139206.1"/>
    </source>
</evidence>
<reference evidence="1 2" key="1">
    <citation type="journal article" date="2023" name="ACS Omega">
        <title>Identification of the Neoaspergillic Acid Biosynthesis Gene Cluster by Establishing an In Vitro CRISPR-Ribonucleoprotein Genetic System in Aspergillus melleus.</title>
        <authorList>
            <person name="Yuan B."/>
            <person name="Grau M.F."/>
            <person name="Murata R.M."/>
            <person name="Torok T."/>
            <person name="Venkateswaran K."/>
            <person name="Stajich J.E."/>
            <person name="Wang C.C.C."/>
        </authorList>
    </citation>
    <scope>NUCLEOTIDE SEQUENCE [LARGE SCALE GENOMIC DNA]</scope>
    <source>
        <strain evidence="1 2">IMV 1140</strain>
    </source>
</reference>
<keyword evidence="2" id="KW-1185">Reference proteome</keyword>
<name>A0ACC3APC0_9EURO</name>